<sequence length="128" mass="13531">MKNIIFILSFFALSACTLNASFIPEGESLSNAVVGVPYNEQIKIVGGAVSSLDENGKERFVGEIAPNNVGLSLQYCNNSPANNCVQVKGTPIKSGVVKVEISGVLYGTNIASGSGFDKTYRITVKNPE</sequence>
<proteinExistence type="predicted"/>
<feature type="chain" id="PRO_5006713857" evidence="1">
    <location>
        <begin position="21"/>
        <end position="128"/>
    </location>
</feature>
<evidence type="ECO:0000313" key="2">
    <source>
        <dbReference type="EMBL" id="ABS45754.1"/>
    </source>
</evidence>
<dbReference type="KEGG" id="ypi:YpsIP31758_B0049"/>
<keyword evidence="1" id="KW-0732">Signal</keyword>
<dbReference type="EMBL" id="CP000719">
    <property type="protein sequence ID" value="ABS45754.1"/>
    <property type="molecule type" value="Genomic_DNA"/>
</dbReference>
<geneLocation type="plasmid" evidence="3">
    <name>plasmid_153kb</name>
</geneLocation>
<reference evidence="2 3" key="1">
    <citation type="journal article" date="2007" name="PLoS Genet.">
        <title>The complete genome sequence of Yersinia pseudotuberculosis IP31758, the causative agent of Far East scarlet-like fever.</title>
        <authorList>
            <person name="Eppinger M."/>
            <person name="Rosovitz M.J."/>
            <person name="Fricke W.F."/>
            <person name="Rasko D.A."/>
            <person name="Kokorina G."/>
            <person name="Fayolle C."/>
            <person name="Lindler L.E."/>
            <person name="Carniel E."/>
            <person name="Ravel J."/>
        </authorList>
    </citation>
    <scope>NUCLEOTIDE SEQUENCE [LARGE SCALE GENOMIC DNA]</scope>
    <source>
        <strain evidence="2 3">IP 31758</strain>
        <plasmid evidence="3">Plasmid plasmid_153kb</plasmid>
    </source>
</reference>
<evidence type="ECO:0000256" key="1">
    <source>
        <dbReference type="SAM" id="SignalP"/>
    </source>
</evidence>
<dbReference type="AlphaFoldDB" id="A0A0U1QTP5"/>
<gene>
    <name evidence="2" type="ordered locus">YpsIP31758_B0049</name>
</gene>
<keyword evidence="2" id="KW-0449">Lipoprotein</keyword>
<dbReference type="Proteomes" id="UP000002412">
    <property type="component" value="Plasmid p_153kb"/>
</dbReference>
<organism evidence="2 3">
    <name type="scientific">Yersinia pseudotuberculosis serotype O:1b (strain IP 31758)</name>
    <dbReference type="NCBI Taxonomy" id="349747"/>
    <lineage>
        <taxon>Bacteria</taxon>
        <taxon>Pseudomonadati</taxon>
        <taxon>Pseudomonadota</taxon>
        <taxon>Gammaproteobacteria</taxon>
        <taxon>Enterobacterales</taxon>
        <taxon>Yersiniaceae</taxon>
        <taxon>Yersinia</taxon>
    </lineage>
</organism>
<dbReference type="HOGENOM" id="CLU_152358_1_0_6"/>
<dbReference type="RefSeq" id="WP_011988598.1">
    <property type="nucleotide sequence ID" value="NC_009705.1"/>
</dbReference>
<protein>
    <submittedName>
        <fullName evidence="2">Putative lipoprotein</fullName>
    </submittedName>
</protein>
<feature type="signal peptide" evidence="1">
    <location>
        <begin position="1"/>
        <end position="20"/>
    </location>
</feature>
<keyword evidence="2" id="KW-0614">Plasmid</keyword>
<name>A0A0U1QTP5_YERP3</name>
<accession>A0A0U1QTP5</accession>
<dbReference type="PROSITE" id="PS51257">
    <property type="entry name" value="PROKAR_LIPOPROTEIN"/>
    <property type="match status" value="1"/>
</dbReference>
<evidence type="ECO:0000313" key="3">
    <source>
        <dbReference type="Proteomes" id="UP000002412"/>
    </source>
</evidence>